<organism evidence="2 3">
    <name type="scientific">Chitiniphilus purpureus</name>
    <dbReference type="NCBI Taxonomy" id="2981137"/>
    <lineage>
        <taxon>Bacteria</taxon>
        <taxon>Pseudomonadati</taxon>
        <taxon>Pseudomonadota</taxon>
        <taxon>Betaproteobacteria</taxon>
        <taxon>Neisseriales</taxon>
        <taxon>Chitinibacteraceae</taxon>
        <taxon>Chitiniphilus</taxon>
    </lineage>
</organism>
<evidence type="ECO:0000313" key="3">
    <source>
        <dbReference type="Proteomes" id="UP001061302"/>
    </source>
</evidence>
<feature type="transmembrane region" description="Helical" evidence="1">
    <location>
        <begin position="27"/>
        <end position="47"/>
    </location>
</feature>
<evidence type="ECO:0000313" key="2">
    <source>
        <dbReference type="EMBL" id="UXY14756.1"/>
    </source>
</evidence>
<evidence type="ECO:0000256" key="1">
    <source>
        <dbReference type="SAM" id="Phobius"/>
    </source>
</evidence>
<gene>
    <name evidence="2" type="ORF">N8I74_15745</name>
</gene>
<protein>
    <submittedName>
        <fullName evidence="2">Uncharacterized protein</fullName>
    </submittedName>
</protein>
<accession>A0ABY6DMN8</accession>
<name>A0ABY6DMN8_9NEIS</name>
<dbReference type="Proteomes" id="UP001061302">
    <property type="component" value="Chromosome"/>
</dbReference>
<keyword evidence="1" id="KW-0812">Transmembrane</keyword>
<dbReference type="EMBL" id="CP106753">
    <property type="protein sequence ID" value="UXY14756.1"/>
    <property type="molecule type" value="Genomic_DNA"/>
</dbReference>
<keyword evidence="3" id="KW-1185">Reference proteome</keyword>
<keyword evidence="1" id="KW-0472">Membrane</keyword>
<keyword evidence="1" id="KW-1133">Transmembrane helix</keyword>
<sequence>MKITKMNVQGQLDSDGAAQFAKRIGDAYVIASCSAFVAAVAAVIAAIRWW</sequence>
<dbReference type="RefSeq" id="WP_263124059.1">
    <property type="nucleotide sequence ID" value="NZ_CP106753.1"/>
</dbReference>
<reference evidence="2" key="1">
    <citation type="submission" date="2022-10" db="EMBL/GenBank/DDBJ databases">
        <title>Chitiniphilus purpureus sp. nov., a novel chitin-degrading bacterium isolated from crawfish pond sediment.</title>
        <authorList>
            <person name="Li K."/>
        </authorList>
    </citation>
    <scope>NUCLEOTIDE SEQUENCE</scope>
    <source>
        <strain evidence="2">CD1</strain>
    </source>
</reference>
<proteinExistence type="predicted"/>